<keyword evidence="4" id="KW-0479">Metal-binding</keyword>
<dbReference type="InterPro" id="IPR011118">
    <property type="entry name" value="Tannase/feruloyl_esterase"/>
</dbReference>
<keyword evidence="6 10" id="KW-0378">Hydrolase</keyword>
<dbReference type="EMBL" id="BLZA01000005">
    <property type="protein sequence ID" value="GHJ83854.1"/>
    <property type="molecule type" value="Genomic_DNA"/>
</dbReference>
<dbReference type="SUPFAM" id="SSF53474">
    <property type="entry name" value="alpha/beta-Hydrolases"/>
    <property type="match status" value="1"/>
</dbReference>
<feature type="signal peptide" evidence="10">
    <location>
        <begin position="1"/>
        <end position="18"/>
    </location>
</feature>
<keyword evidence="12" id="KW-1185">Reference proteome</keyword>
<keyword evidence="2" id="KW-0719">Serine esterase</keyword>
<feature type="chain" id="PRO_5034829690" description="Carboxylic ester hydrolase" evidence="10">
    <location>
        <begin position="19"/>
        <end position="526"/>
    </location>
</feature>
<dbReference type="GO" id="GO:0045493">
    <property type="term" value="P:xylan catabolic process"/>
    <property type="evidence" value="ECO:0007669"/>
    <property type="project" value="UniProtKB-KW"/>
</dbReference>
<accession>A0A8H3TPA8</accession>
<dbReference type="GO" id="GO:0046872">
    <property type="term" value="F:metal ion binding"/>
    <property type="evidence" value="ECO:0007669"/>
    <property type="project" value="UniProtKB-KW"/>
</dbReference>
<dbReference type="AlphaFoldDB" id="A0A8H3TPA8"/>
<evidence type="ECO:0000256" key="6">
    <source>
        <dbReference type="ARBA" id="ARBA00022801"/>
    </source>
</evidence>
<dbReference type="PANTHER" id="PTHR33938:SF15">
    <property type="entry name" value="FERULOYL ESTERASE B-RELATED"/>
    <property type="match status" value="1"/>
</dbReference>
<evidence type="ECO:0000313" key="11">
    <source>
        <dbReference type="EMBL" id="GHJ83854.1"/>
    </source>
</evidence>
<dbReference type="Proteomes" id="UP000620104">
    <property type="component" value="Unassembled WGS sequence"/>
</dbReference>
<evidence type="ECO:0000256" key="4">
    <source>
        <dbReference type="ARBA" id="ARBA00022723"/>
    </source>
</evidence>
<keyword evidence="3" id="KW-0858">Xylan degradation</keyword>
<dbReference type="InterPro" id="IPR029058">
    <property type="entry name" value="AB_hydrolase_fold"/>
</dbReference>
<gene>
    <name evidence="11" type="ORF">NliqN6_0256</name>
</gene>
<dbReference type="GO" id="GO:0030600">
    <property type="term" value="F:feruloyl esterase activity"/>
    <property type="evidence" value="ECO:0007669"/>
    <property type="project" value="UniProtKB-EC"/>
</dbReference>
<evidence type="ECO:0000256" key="8">
    <source>
        <dbReference type="ARBA" id="ARBA00023157"/>
    </source>
</evidence>
<dbReference type="EC" id="3.1.1.-" evidence="10"/>
<comment type="caution">
    <text evidence="11">The sequence shown here is derived from an EMBL/GenBank/DDBJ whole genome shotgun (WGS) entry which is preliminary data.</text>
</comment>
<evidence type="ECO:0000256" key="1">
    <source>
        <dbReference type="ARBA" id="ARBA00006249"/>
    </source>
</evidence>
<organism evidence="11 12">
    <name type="scientific">Naganishia liquefaciens</name>
    <dbReference type="NCBI Taxonomy" id="104408"/>
    <lineage>
        <taxon>Eukaryota</taxon>
        <taxon>Fungi</taxon>
        <taxon>Dikarya</taxon>
        <taxon>Basidiomycota</taxon>
        <taxon>Agaricomycotina</taxon>
        <taxon>Tremellomycetes</taxon>
        <taxon>Filobasidiales</taxon>
        <taxon>Filobasidiaceae</taxon>
        <taxon>Naganishia</taxon>
    </lineage>
</organism>
<dbReference type="PANTHER" id="PTHR33938">
    <property type="entry name" value="FERULOYL ESTERASE B-RELATED"/>
    <property type="match status" value="1"/>
</dbReference>
<proteinExistence type="inferred from homology"/>
<keyword evidence="8" id="KW-1015">Disulfide bond</keyword>
<sequence length="526" mass="58415">MIALLALLVATSLTRASAWEQQCRSFRADSVAIIKNLEITYYRAGSFVNVTSPWSTLTTSDLPAFCRLKFDILTNPETGKTAGTELWLPDGWNTRILGFGGGGWSGGVPFGPLGMDGVAQGYASFGTDGGHISDWLDGRWGLNNDDAIVDFGYRAVHLSVDASKSLAALYYGKNHSKSYFSGCSNGGRQGIKSMTKYPEDFDGLVIGSPANPFGKWIPWTLHQSLVMQPVNSTRWISVDTWTMIHKEILRQCDALDGILDGYLHDPNACNFRPELLACRANQDPSTCLHVDQLETFRKLYTTYVDAAQNYLSAPYYLGGELLWGTHGVSTPTPWLMAEHYYKYFVLNDTNWDWTTLNATTIQLGIDLNPGDIDINIPDLTAFFARGGKVILYTGWSDELISPGDSIKWHADVTAYTRAHSDLDPDEHFKLFMVPGMTHCAFGPSAWSFGANEHRFRGPHLHNEARYDAQASVVEWVENGHEVDVLVATKYINDTGGIAFTRKLCPYPQRAVFLGGDENCETSFECR</sequence>
<keyword evidence="7" id="KW-0106">Calcium</keyword>
<comment type="catalytic activity">
    <reaction evidence="9">
        <text>feruloyl-polysaccharide + H2O = ferulate + polysaccharide.</text>
        <dbReference type="EC" id="3.1.1.73"/>
    </reaction>
</comment>
<protein>
    <recommendedName>
        <fullName evidence="10">Carboxylic ester hydrolase</fullName>
        <ecNumber evidence="10">3.1.1.-</ecNumber>
    </recommendedName>
</protein>
<evidence type="ECO:0000256" key="10">
    <source>
        <dbReference type="RuleBase" id="RU361238"/>
    </source>
</evidence>
<evidence type="ECO:0000313" key="12">
    <source>
        <dbReference type="Proteomes" id="UP000620104"/>
    </source>
</evidence>
<evidence type="ECO:0000256" key="3">
    <source>
        <dbReference type="ARBA" id="ARBA00022651"/>
    </source>
</evidence>
<evidence type="ECO:0000256" key="9">
    <source>
        <dbReference type="ARBA" id="ARBA00034075"/>
    </source>
</evidence>
<dbReference type="Pfam" id="PF07519">
    <property type="entry name" value="Tannase"/>
    <property type="match status" value="1"/>
</dbReference>
<evidence type="ECO:0000256" key="5">
    <source>
        <dbReference type="ARBA" id="ARBA00022729"/>
    </source>
</evidence>
<dbReference type="OrthoDB" id="3039123at2759"/>
<keyword evidence="3" id="KW-0624">Polysaccharide degradation</keyword>
<comment type="similarity">
    <text evidence="1 10">Belongs to the tannase family.</text>
</comment>
<keyword evidence="5 10" id="KW-0732">Signal</keyword>
<evidence type="ECO:0000256" key="7">
    <source>
        <dbReference type="ARBA" id="ARBA00022837"/>
    </source>
</evidence>
<reference evidence="11" key="1">
    <citation type="submission" date="2020-07" db="EMBL/GenBank/DDBJ databases">
        <title>Draft Genome Sequence of a Deep-Sea Yeast, Naganishia (Cryptococcus) liquefaciens strain N6.</title>
        <authorList>
            <person name="Han Y.W."/>
            <person name="Kajitani R."/>
            <person name="Morimoto H."/>
            <person name="Parhat M."/>
            <person name="Tsubouchi H."/>
            <person name="Bakenova O."/>
            <person name="Ogata M."/>
            <person name="Argunhan B."/>
            <person name="Aoki R."/>
            <person name="Kajiwara S."/>
            <person name="Itoh T."/>
            <person name="Iwasaki H."/>
        </authorList>
    </citation>
    <scope>NUCLEOTIDE SEQUENCE</scope>
    <source>
        <strain evidence="11">N6</strain>
    </source>
</reference>
<keyword evidence="3" id="KW-0119">Carbohydrate metabolism</keyword>
<name>A0A8H3TPA8_9TREE</name>
<evidence type="ECO:0000256" key="2">
    <source>
        <dbReference type="ARBA" id="ARBA00022487"/>
    </source>
</evidence>